<feature type="transmembrane region" description="Helical" evidence="7">
    <location>
        <begin position="86"/>
        <end position="106"/>
    </location>
</feature>
<evidence type="ECO:0000313" key="9">
    <source>
        <dbReference type="Proteomes" id="UP000223913"/>
    </source>
</evidence>
<evidence type="ECO:0000256" key="7">
    <source>
        <dbReference type="SAM" id="Phobius"/>
    </source>
</evidence>
<dbReference type="PANTHER" id="PTHR10010">
    <property type="entry name" value="SOLUTE CARRIER FAMILY 34 SODIUM PHOSPHATE , MEMBER 2-RELATED"/>
    <property type="match status" value="1"/>
</dbReference>
<keyword evidence="2" id="KW-1003">Cell membrane</keyword>
<dbReference type="NCBIfam" id="TIGR00704">
    <property type="entry name" value="NaPi_cotrn_rel"/>
    <property type="match status" value="1"/>
</dbReference>
<evidence type="ECO:0000256" key="3">
    <source>
        <dbReference type="ARBA" id="ARBA00022692"/>
    </source>
</evidence>
<dbReference type="InterPro" id="IPR003841">
    <property type="entry name" value="Na/Pi_transpt"/>
</dbReference>
<comment type="subcellular location">
    <subcellularLocation>
        <location evidence="1">Cell membrane</location>
        <topology evidence="1">Multi-pass membrane protein</topology>
    </subcellularLocation>
</comment>
<feature type="transmembrane region" description="Helical" evidence="7">
    <location>
        <begin position="178"/>
        <end position="197"/>
    </location>
</feature>
<keyword evidence="4 7" id="KW-1133">Transmembrane helix</keyword>
<keyword evidence="9" id="KW-1185">Reference proteome</keyword>
<feature type="transmembrane region" description="Helical" evidence="7">
    <location>
        <begin position="256"/>
        <end position="276"/>
    </location>
</feature>
<sequence>METGTVSIFNILGSLALFIYGMKVMSEGIQKAAGSQMRVIMRRMTSNRFIGLLSGFLITGIIQSSSATTVMTVSFVNAGLISLSESAGIMMGANIGTTITGWLIALDVSKFNFADYSLLLIAIGLPLFFVKKYRWGYWGEFLIGFALLFLGLNFLSVSFPDFSDYPDALEFLANYASYGYLSTILFLFVGAIIAGLIQSSSAAMALTIVMLAKGWITLDVAAAMILGENLGTTVTAEIASLVGNVHAKRSARIHSLFNLFGITWMVFLLPYFVDFLENVVTNYFVTILPQSTADVITLAAFHTTFNLSNALLLIGFVPWLIKLSIKTVPSKGVHDENFRLAYINSLLKTPELSIIEAQKELARYSVITSRMSIFTRELLFSTEAEEQEELLDRIAKYEEINDRVELELGNYVQRLSSEEISTRTSVQIRSIIGICSDLEQIGDNFYQMSRTIKRKIEEKIWFNQQQRERLKEMFQLVDNAFDVLNKNIAVPEFSQIDLEPAIATEKKINALRDLMRRENQESQEDPNYNMNSSLIYNNLFTSLEQTGDHIMNISEAIKAYS</sequence>
<dbReference type="SUPFAM" id="SSF109755">
    <property type="entry name" value="PhoU-like"/>
    <property type="match status" value="1"/>
</dbReference>
<keyword evidence="3 7" id="KW-0812">Transmembrane</keyword>
<organism evidence="8 9">
    <name type="scientific">Flavilitoribacter nigricans (strain ATCC 23147 / DSM 23189 / NBRC 102662 / NCIMB 1420 / SS-2)</name>
    <name type="common">Lewinella nigricans</name>
    <dbReference type="NCBI Taxonomy" id="1122177"/>
    <lineage>
        <taxon>Bacteria</taxon>
        <taxon>Pseudomonadati</taxon>
        <taxon>Bacteroidota</taxon>
        <taxon>Saprospiria</taxon>
        <taxon>Saprospirales</taxon>
        <taxon>Lewinellaceae</taxon>
        <taxon>Flavilitoribacter</taxon>
    </lineage>
</organism>
<dbReference type="AlphaFoldDB" id="A0A2D0NE30"/>
<feature type="transmembrane region" description="Helical" evidence="7">
    <location>
        <begin position="113"/>
        <end position="129"/>
    </location>
</feature>
<evidence type="ECO:0000313" key="8">
    <source>
        <dbReference type="EMBL" id="PHN06630.1"/>
    </source>
</evidence>
<dbReference type="OrthoDB" id="9763003at2"/>
<reference evidence="8 9" key="1">
    <citation type="submission" date="2017-10" db="EMBL/GenBank/DDBJ databases">
        <title>The draft genome sequence of Lewinella nigricans NBRC 102662.</title>
        <authorList>
            <person name="Wang K."/>
        </authorList>
    </citation>
    <scope>NUCLEOTIDE SEQUENCE [LARGE SCALE GENOMIC DNA]</scope>
    <source>
        <strain evidence="8 9">NBRC 102662</strain>
    </source>
</reference>
<evidence type="ECO:0000256" key="6">
    <source>
        <dbReference type="SAM" id="Coils"/>
    </source>
</evidence>
<evidence type="ECO:0000256" key="5">
    <source>
        <dbReference type="ARBA" id="ARBA00023136"/>
    </source>
</evidence>
<feature type="transmembrane region" description="Helical" evidence="7">
    <location>
        <begin position="296"/>
        <end position="321"/>
    </location>
</feature>
<dbReference type="EMBL" id="PDUD01000017">
    <property type="protein sequence ID" value="PHN06630.1"/>
    <property type="molecule type" value="Genomic_DNA"/>
</dbReference>
<evidence type="ECO:0000256" key="1">
    <source>
        <dbReference type="ARBA" id="ARBA00004651"/>
    </source>
</evidence>
<dbReference type="PANTHER" id="PTHR10010:SF46">
    <property type="entry name" value="SODIUM-DEPENDENT PHOSPHATE TRANSPORT PROTEIN 2B"/>
    <property type="match status" value="1"/>
</dbReference>
<keyword evidence="6" id="KW-0175">Coiled coil</keyword>
<dbReference type="RefSeq" id="WP_099149886.1">
    <property type="nucleotide sequence ID" value="NZ_PDUD01000017.1"/>
</dbReference>
<comment type="caution">
    <text evidence="8">The sequence shown here is derived from an EMBL/GenBank/DDBJ whole genome shotgun (WGS) entry which is preliminary data.</text>
</comment>
<dbReference type="GO" id="GO:0005886">
    <property type="term" value="C:plasma membrane"/>
    <property type="evidence" value="ECO:0007669"/>
    <property type="project" value="UniProtKB-SubCell"/>
</dbReference>
<dbReference type="GO" id="GO:0044341">
    <property type="term" value="P:sodium-dependent phosphate transport"/>
    <property type="evidence" value="ECO:0007669"/>
    <property type="project" value="InterPro"/>
</dbReference>
<dbReference type="Gene3D" id="1.20.58.220">
    <property type="entry name" value="Phosphate transport system protein phou homolog 2, domain 2"/>
    <property type="match status" value="1"/>
</dbReference>
<dbReference type="InterPro" id="IPR038078">
    <property type="entry name" value="PhoU-like_sf"/>
</dbReference>
<dbReference type="InterPro" id="IPR004633">
    <property type="entry name" value="NaPi_cotrn-rel/YqeW-like"/>
</dbReference>
<feature type="coiled-coil region" evidence="6">
    <location>
        <begin position="387"/>
        <end position="414"/>
    </location>
</feature>
<dbReference type="NCBIfam" id="NF037997">
    <property type="entry name" value="Na_Pi_symport"/>
    <property type="match status" value="1"/>
</dbReference>
<name>A0A2D0NE30_FLAN2</name>
<accession>A0A2D0NE30</accession>
<keyword evidence="5 7" id="KW-0472">Membrane</keyword>
<protein>
    <submittedName>
        <fullName evidence="8">Na/Pi cotransporter</fullName>
    </submittedName>
</protein>
<feature type="transmembrane region" description="Helical" evidence="7">
    <location>
        <begin position="135"/>
        <end position="157"/>
    </location>
</feature>
<feature type="transmembrane region" description="Helical" evidence="7">
    <location>
        <begin position="6"/>
        <end position="25"/>
    </location>
</feature>
<dbReference type="GO" id="GO:0005436">
    <property type="term" value="F:sodium:phosphate symporter activity"/>
    <property type="evidence" value="ECO:0007669"/>
    <property type="project" value="InterPro"/>
</dbReference>
<evidence type="ECO:0000256" key="2">
    <source>
        <dbReference type="ARBA" id="ARBA00022475"/>
    </source>
</evidence>
<gene>
    <name evidence="8" type="ORF">CRP01_10045</name>
</gene>
<dbReference type="Pfam" id="PF02690">
    <property type="entry name" value="Na_Pi_cotrans"/>
    <property type="match status" value="2"/>
</dbReference>
<evidence type="ECO:0000256" key="4">
    <source>
        <dbReference type="ARBA" id="ARBA00022989"/>
    </source>
</evidence>
<proteinExistence type="predicted"/>
<feature type="transmembrane region" description="Helical" evidence="7">
    <location>
        <begin position="46"/>
        <end position="66"/>
    </location>
</feature>
<dbReference type="Proteomes" id="UP000223913">
    <property type="component" value="Unassembled WGS sequence"/>
</dbReference>